<feature type="transmembrane region" description="Helical" evidence="1">
    <location>
        <begin position="39"/>
        <end position="60"/>
    </location>
</feature>
<keyword evidence="1" id="KW-1133">Transmembrane helix</keyword>
<reference evidence="3" key="1">
    <citation type="submission" date="2017-05" db="EMBL/GenBank/DDBJ databases">
        <authorList>
            <person name="Sung H."/>
        </authorList>
    </citation>
    <scope>NUCLEOTIDE SEQUENCE [LARGE SCALE GENOMIC DNA]</scope>
    <source>
        <strain evidence="3">AR23208</strain>
    </source>
</reference>
<proteinExistence type="predicted"/>
<protein>
    <submittedName>
        <fullName evidence="2">Uncharacterized protein</fullName>
    </submittedName>
</protein>
<accession>A0A1Y0IR04</accession>
<dbReference type="KEGG" id="tum:CBW65_12660"/>
<gene>
    <name evidence="2" type="ORF">CBW65_12660</name>
</gene>
<keyword evidence="3" id="KW-1185">Reference proteome</keyword>
<organism evidence="2 3">
    <name type="scientific">Tumebacillus avium</name>
    <dbReference type="NCBI Taxonomy" id="1903704"/>
    <lineage>
        <taxon>Bacteria</taxon>
        <taxon>Bacillati</taxon>
        <taxon>Bacillota</taxon>
        <taxon>Bacilli</taxon>
        <taxon>Bacillales</taxon>
        <taxon>Alicyclobacillaceae</taxon>
        <taxon>Tumebacillus</taxon>
    </lineage>
</organism>
<dbReference type="EMBL" id="CP021434">
    <property type="protein sequence ID" value="ARU61783.1"/>
    <property type="molecule type" value="Genomic_DNA"/>
</dbReference>
<sequence>MSLEVFQWVTCSAYIFFALMILVRFTFYKKSFDARGAVYFWGSLLFLSLVVSDLTSNLFYQTELHVWQNLLFAALTVWTMFKAVKNRRLVGGMAVES</sequence>
<feature type="transmembrane region" description="Helical" evidence="1">
    <location>
        <begin position="6"/>
        <end position="27"/>
    </location>
</feature>
<dbReference type="OrthoDB" id="2382032at2"/>
<feature type="transmembrane region" description="Helical" evidence="1">
    <location>
        <begin position="66"/>
        <end position="84"/>
    </location>
</feature>
<name>A0A1Y0IR04_9BACL</name>
<dbReference type="AlphaFoldDB" id="A0A1Y0IR04"/>
<evidence type="ECO:0000313" key="2">
    <source>
        <dbReference type="EMBL" id="ARU61783.1"/>
    </source>
</evidence>
<keyword evidence="1" id="KW-0472">Membrane</keyword>
<dbReference type="RefSeq" id="WP_087457153.1">
    <property type="nucleotide sequence ID" value="NZ_CP021434.1"/>
</dbReference>
<evidence type="ECO:0000256" key="1">
    <source>
        <dbReference type="SAM" id="Phobius"/>
    </source>
</evidence>
<dbReference type="Proteomes" id="UP000195437">
    <property type="component" value="Chromosome"/>
</dbReference>
<evidence type="ECO:0000313" key="3">
    <source>
        <dbReference type="Proteomes" id="UP000195437"/>
    </source>
</evidence>
<keyword evidence="1" id="KW-0812">Transmembrane</keyword>